<dbReference type="InterPro" id="IPR011009">
    <property type="entry name" value="Kinase-like_dom_sf"/>
</dbReference>
<dbReference type="PROSITE" id="PS00109">
    <property type="entry name" value="PROTEIN_KINASE_TYR"/>
    <property type="match status" value="1"/>
</dbReference>
<dbReference type="Pfam" id="PF07714">
    <property type="entry name" value="PK_Tyr_Ser-Thr"/>
    <property type="match status" value="1"/>
</dbReference>
<feature type="domain" description="Protein kinase" evidence="2">
    <location>
        <begin position="592"/>
        <end position="883"/>
    </location>
</feature>
<dbReference type="InterPro" id="IPR051681">
    <property type="entry name" value="Ser/Thr_Kinases-Pseudokinases"/>
</dbReference>
<dbReference type="Proteomes" id="UP001362999">
    <property type="component" value="Unassembled WGS sequence"/>
</dbReference>
<proteinExistence type="predicted"/>
<evidence type="ECO:0000259" key="2">
    <source>
        <dbReference type="PROSITE" id="PS50011"/>
    </source>
</evidence>
<keyword evidence="3" id="KW-0418">Kinase</keyword>
<dbReference type="GO" id="GO:0004674">
    <property type="term" value="F:protein serine/threonine kinase activity"/>
    <property type="evidence" value="ECO:0007669"/>
    <property type="project" value="TreeGrafter"/>
</dbReference>
<protein>
    <submittedName>
        <fullName evidence="3">Kinase-like domain-containing protein</fullName>
    </submittedName>
</protein>
<evidence type="ECO:0000313" key="4">
    <source>
        <dbReference type="Proteomes" id="UP001362999"/>
    </source>
</evidence>
<dbReference type="PANTHER" id="PTHR44329">
    <property type="entry name" value="SERINE/THREONINE-PROTEIN KINASE TNNI3K-RELATED"/>
    <property type="match status" value="1"/>
</dbReference>
<dbReference type="PANTHER" id="PTHR44329:SF214">
    <property type="entry name" value="PROTEIN KINASE DOMAIN-CONTAINING PROTEIN"/>
    <property type="match status" value="1"/>
</dbReference>
<dbReference type="InterPro" id="IPR000719">
    <property type="entry name" value="Prot_kinase_dom"/>
</dbReference>
<reference evidence="3 4" key="1">
    <citation type="journal article" date="2024" name="J Genomics">
        <title>Draft genome sequencing and assembly of Favolaschia claudopus CIRM-BRFM 2984 isolated from oak limbs.</title>
        <authorList>
            <person name="Navarro D."/>
            <person name="Drula E."/>
            <person name="Chaduli D."/>
            <person name="Cazenave R."/>
            <person name="Ahrendt S."/>
            <person name="Wang J."/>
            <person name="Lipzen A."/>
            <person name="Daum C."/>
            <person name="Barry K."/>
            <person name="Grigoriev I.V."/>
            <person name="Favel A."/>
            <person name="Rosso M.N."/>
            <person name="Martin F."/>
        </authorList>
    </citation>
    <scope>NUCLEOTIDE SEQUENCE [LARGE SCALE GENOMIC DNA]</scope>
    <source>
        <strain evidence="3 4">CIRM-BRFM 2984</strain>
    </source>
</reference>
<dbReference type="SUPFAM" id="SSF56112">
    <property type="entry name" value="Protein kinase-like (PK-like)"/>
    <property type="match status" value="1"/>
</dbReference>
<feature type="transmembrane region" description="Helical" evidence="1">
    <location>
        <begin position="107"/>
        <end position="125"/>
    </location>
</feature>
<keyword evidence="1" id="KW-0812">Transmembrane</keyword>
<sequence>MAVIQVFDCAWLSAIVMGMVLMLKITGSLFALQVQLGDKTPLLLIVLFLSGVLSIIFSLAQLFFLGIGEYFRDYFYTSIRNFFIAITLWMSALFTICWPEVQNIQTIPVWLMLSNGLWVIGLIIGDKFPQYRRDRTVIWSIRNLVSRDPLESESQFSKITMLATRFQTLRSRFRTYRLWPRSGSIALPAEIGGLSPSLTDKLHTMLLPLMNESRSHKAVWCAVNGAPPTQLAQEIFHLFHSSSLSDPDSVVKVDLSQTHSIFWPIILGLATASPVYRQEYGINTPMAIQWSFPEYRPKDLRPLRLYHNSAEIVQAFISEPLARIRGRLGMENMLPRVTLIVHGVSNRVHASELVNFIHELEVYLPGSANFINLVIVSGLDLFRTAVQDFDDLLEHVCVVHVLDSETAICSKDTVEAPPCSKSFSKLLWDGVFCTGGDEAKRVMPILLSIIRKFNTTIAVTTEKSSPESIFSALYAAATQREQLLQCVAELPTIPQFRVDESIGQDNIAIAEALQVLFRTKQSSWKRDLITIPREHSLVVLNLAHQILDRGLPQNIAILNWKTFASNAHRLVASLSAALRLMPAELSITEIKLSNPRPVSHGGFSDIYRGECLSESPNASGQKQTLHVALKVLRIFQDHTSLALETMRNKFFKEALVWRYLEHPNIVPFLGVDSATFPSPAMAMVTQWMPNGNVLDYVGQNSPCSRYAVQLLRDCGEGLKYLHSMGIVHGDLRGGNILVDEHGVARLTDFGLASFIDSDTSGGKSSTRSGTTRWMAPELLVPSPGQTFKRTHASDVWAFGCVCCEIWTEGTQPFAQILSEPGVVIAFSQSSRQTPSWLMPYQTIPVDKGEVEMPQDLWEVVRSCWALEAQDRPLITRITEDAVFTRVFVNSNENPDRLG</sequence>
<keyword evidence="4" id="KW-1185">Reference proteome</keyword>
<dbReference type="GO" id="GO:0005524">
    <property type="term" value="F:ATP binding"/>
    <property type="evidence" value="ECO:0007669"/>
    <property type="project" value="InterPro"/>
</dbReference>
<feature type="transmembrane region" description="Helical" evidence="1">
    <location>
        <begin position="79"/>
        <end position="101"/>
    </location>
</feature>
<dbReference type="Gene3D" id="1.10.510.10">
    <property type="entry name" value="Transferase(Phosphotransferase) domain 1"/>
    <property type="match status" value="1"/>
</dbReference>
<gene>
    <name evidence="3" type="ORF">R3P38DRAFT_2609434</name>
</gene>
<keyword evidence="1" id="KW-0472">Membrane</keyword>
<feature type="transmembrane region" description="Helical" evidence="1">
    <location>
        <begin position="12"/>
        <end position="36"/>
    </location>
</feature>
<feature type="transmembrane region" description="Helical" evidence="1">
    <location>
        <begin position="42"/>
        <end position="67"/>
    </location>
</feature>
<dbReference type="InterPro" id="IPR008266">
    <property type="entry name" value="Tyr_kinase_AS"/>
</dbReference>
<dbReference type="AlphaFoldDB" id="A0AAW0D513"/>
<keyword evidence="1" id="KW-1133">Transmembrane helix</keyword>
<name>A0AAW0D513_9AGAR</name>
<evidence type="ECO:0000313" key="3">
    <source>
        <dbReference type="EMBL" id="KAK7045072.1"/>
    </source>
</evidence>
<dbReference type="InterPro" id="IPR001245">
    <property type="entry name" value="Ser-Thr/Tyr_kinase_cat_dom"/>
</dbReference>
<organism evidence="3 4">
    <name type="scientific">Favolaschia claudopus</name>
    <dbReference type="NCBI Taxonomy" id="2862362"/>
    <lineage>
        <taxon>Eukaryota</taxon>
        <taxon>Fungi</taxon>
        <taxon>Dikarya</taxon>
        <taxon>Basidiomycota</taxon>
        <taxon>Agaricomycotina</taxon>
        <taxon>Agaricomycetes</taxon>
        <taxon>Agaricomycetidae</taxon>
        <taxon>Agaricales</taxon>
        <taxon>Marasmiineae</taxon>
        <taxon>Mycenaceae</taxon>
        <taxon>Favolaschia</taxon>
    </lineage>
</organism>
<dbReference type="PRINTS" id="PR00109">
    <property type="entry name" value="TYRKINASE"/>
</dbReference>
<evidence type="ECO:0000256" key="1">
    <source>
        <dbReference type="SAM" id="Phobius"/>
    </source>
</evidence>
<comment type="caution">
    <text evidence="3">The sequence shown here is derived from an EMBL/GenBank/DDBJ whole genome shotgun (WGS) entry which is preliminary data.</text>
</comment>
<keyword evidence="3" id="KW-0808">Transferase</keyword>
<dbReference type="EMBL" id="JAWWNJ010000011">
    <property type="protein sequence ID" value="KAK7045072.1"/>
    <property type="molecule type" value="Genomic_DNA"/>
</dbReference>
<dbReference type="PROSITE" id="PS50011">
    <property type="entry name" value="PROTEIN_KINASE_DOM"/>
    <property type="match status" value="1"/>
</dbReference>
<accession>A0AAW0D513</accession>